<protein>
    <submittedName>
        <fullName evidence="2">Uncharacterized protein</fullName>
    </submittedName>
</protein>
<keyword evidence="3" id="KW-1185">Reference proteome</keyword>
<dbReference type="STRING" id="1177755.A7A08_03119"/>
<reference evidence="2 3" key="1">
    <citation type="submission" date="2016-07" db="EMBL/GenBank/DDBJ databases">
        <title>Draft genome sequence of Methyloligella halotolerans C2T (VKM B-2706T=CCUG 61687T=DSM 25045T), a halotolerant polyhydroxybutyrate accumulating methylotroph.</title>
        <authorList>
            <person name="Vasilenko O.V."/>
            <person name="Doronina N.V."/>
            <person name="Poroshina M.N."/>
            <person name="Tarlachkov S.V."/>
            <person name="Trotsenko Y.A."/>
        </authorList>
    </citation>
    <scope>NUCLEOTIDE SEQUENCE [LARGE SCALE GENOMIC DNA]</scope>
    <source>
        <strain evidence="2 3">VKM B-2706</strain>
    </source>
</reference>
<feature type="transmembrane region" description="Helical" evidence="1">
    <location>
        <begin position="23"/>
        <end position="41"/>
    </location>
</feature>
<keyword evidence="1" id="KW-1133">Transmembrane helix</keyword>
<evidence type="ECO:0000313" key="2">
    <source>
        <dbReference type="EMBL" id="ODA65976.1"/>
    </source>
</evidence>
<keyword evidence="1" id="KW-0472">Membrane</keyword>
<name>A0A1E2RUP4_9HYPH</name>
<evidence type="ECO:0000256" key="1">
    <source>
        <dbReference type="SAM" id="Phobius"/>
    </source>
</evidence>
<gene>
    <name evidence="2" type="ORF">A7A08_03119</name>
</gene>
<dbReference type="EMBL" id="MASI01000012">
    <property type="protein sequence ID" value="ODA65976.1"/>
    <property type="molecule type" value="Genomic_DNA"/>
</dbReference>
<evidence type="ECO:0000313" key="3">
    <source>
        <dbReference type="Proteomes" id="UP000095087"/>
    </source>
</evidence>
<proteinExistence type="predicted"/>
<comment type="caution">
    <text evidence="2">The sequence shown here is derived from an EMBL/GenBank/DDBJ whole genome shotgun (WGS) entry which is preliminary data.</text>
</comment>
<dbReference type="AlphaFoldDB" id="A0A1E2RUP4"/>
<keyword evidence="1" id="KW-0812">Transmembrane</keyword>
<organism evidence="2 3">
    <name type="scientific">Methyloligella halotolerans</name>
    <dbReference type="NCBI Taxonomy" id="1177755"/>
    <lineage>
        <taxon>Bacteria</taxon>
        <taxon>Pseudomonadati</taxon>
        <taxon>Pseudomonadota</taxon>
        <taxon>Alphaproteobacteria</taxon>
        <taxon>Hyphomicrobiales</taxon>
        <taxon>Hyphomicrobiaceae</taxon>
        <taxon>Methyloligella</taxon>
    </lineage>
</organism>
<dbReference type="Proteomes" id="UP000095087">
    <property type="component" value="Unassembled WGS sequence"/>
</dbReference>
<accession>A0A1E2RUP4</accession>
<sequence length="66" mass="7511">MPLISEPTEKPRALQGLAGLRRFWPLALLAAAGVGVYLMGWHRYLTFRELAESEMRFTTCWRAIGC</sequence>